<protein>
    <recommendedName>
        <fullName evidence="2">RAMP superfamily protein</fullName>
    </recommendedName>
</protein>
<gene>
    <name evidence="1" type="ORF">IBLFYP30_00529</name>
</gene>
<evidence type="ECO:0000313" key="1">
    <source>
        <dbReference type="EMBL" id="VYU54555.1"/>
    </source>
</evidence>
<accession>A0A6N3FRB3</accession>
<dbReference type="EMBL" id="CACRUE010000045">
    <property type="protein sequence ID" value="VYU54555.1"/>
    <property type="molecule type" value="Genomic_DNA"/>
</dbReference>
<dbReference type="AlphaFoldDB" id="A0A6N3FRB3"/>
<sequence length="541" mass="62646">MSKFVLVDIKTKGPIKTDLSYISGSAIRGTYINSYIKKNKIKEDISLNKEYRRKLLSNSIRFFDAYPKIDEDYSIPTPLCFYATKDNIKKFSRDKEPIKVVNEFKDTVGEGYQRVNKSEFSIIRDKNLNLISIKKVENLHNCKQIEKENIFRYEAIDKNQDFYTIIQCDDDLASEVKSCLDNQVLYIGGSKSSGYGRCEINVEGIFDYKDIKSKYNISLDDDKSDKVKKLNVFFMSDTIIKDELGNLQSTIPDELLEKKLGIKIIKEKPKEDNPKEIEKLYKASIISKDVKGYNAMWKCKVSSETAIKAGSVITYGYEGELDEEKIKQFEIEGIGSRKNEGFGRILINPKFDVKKCAIYTEKEIERKTVDLSEDSKVLMQSMLNNIVKERENEYLTNIIVESLDGYAKENKRRKIKLKGFPNSQKGRFITVMKDALDILQKDGEKASKEKVAEFKDGLKTKTKYIYENRSEYNLFNLSIKDYLTEIITAKSLKEITETDLEDIKYPEVKGVNYHKSSDYEMKLKLSKMIMEYKIREKGGKK</sequence>
<proteinExistence type="predicted"/>
<organism evidence="1">
    <name type="scientific">Intestinibacter bartlettii</name>
    <dbReference type="NCBI Taxonomy" id="261299"/>
    <lineage>
        <taxon>Bacteria</taxon>
        <taxon>Bacillati</taxon>
        <taxon>Bacillota</taxon>
        <taxon>Clostridia</taxon>
        <taxon>Peptostreptococcales</taxon>
        <taxon>Peptostreptococcaceae</taxon>
        <taxon>Intestinibacter</taxon>
    </lineage>
</organism>
<dbReference type="RefSeq" id="WP_156531248.1">
    <property type="nucleotide sequence ID" value="NZ_CACRUE010000045.1"/>
</dbReference>
<name>A0A6N3FRB3_9FIRM</name>
<reference evidence="1" key="1">
    <citation type="submission" date="2019-11" db="EMBL/GenBank/DDBJ databases">
        <authorList>
            <person name="Feng L."/>
        </authorList>
    </citation>
    <scope>NUCLEOTIDE SEQUENCE</scope>
    <source>
        <strain evidence="1">IbartlettiiLFYP30</strain>
    </source>
</reference>
<evidence type="ECO:0008006" key="2">
    <source>
        <dbReference type="Google" id="ProtNLM"/>
    </source>
</evidence>